<keyword evidence="1" id="KW-0812">Transmembrane</keyword>
<feature type="binding site" evidence="1">
    <location>
        <position position="22"/>
    </location>
    <ligand>
        <name>Fe cation</name>
        <dbReference type="ChEBI" id="CHEBI:24875"/>
    </ligand>
</feature>
<sequence>MLELSPFVLVVLTLAVLAGLPHGAFDFYIAKRLGQLQSIPQQAFWASRYLAIGIGFIAFWVVFPVAGLSVFLFVSALHFGRDYYPQQHGLALAAGTIILGLPMLFNATIVNTIFNQLMVTPVQAEWIINITLVFMAVAAGMIFLDLLKSGKKALSQRANLIIALGALFWSAVLFHPLIYFALFFALLHSPKHMREQWAKLDSNQRKTALGVIAALTVMPILAAGVVGTMLQGTWDQRLITLIFIGLAALTMPHMVLLEREHHALGMANRDDKTDG</sequence>
<dbReference type="EMBL" id="PIPJ01000001">
    <property type="protein sequence ID" value="RUO23672.1"/>
    <property type="molecule type" value="Genomic_DNA"/>
</dbReference>
<feature type="transmembrane region" description="Helical" evidence="1">
    <location>
        <begin position="89"/>
        <end position="114"/>
    </location>
</feature>
<dbReference type="InterPro" id="IPR022270">
    <property type="entry name" value="Blh_diox"/>
</dbReference>
<dbReference type="NCBIfam" id="TIGR03753">
    <property type="entry name" value="blh_monoox"/>
    <property type="match status" value="1"/>
</dbReference>
<gene>
    <name evidence="2" type="ORF">CWE08_01060</name>
</gene>
<dbReference type="GO" id="GO:0010436">
    <property type="term" value="F:carotenoid dioxygenase activity"/>
    <property type="evidence" value="ECO:0007669"/>
    <property type="project" value="UniProtKB-UniRule"/>
</dbReference>
<dbReference type="EC" id="1.13.11.63" evidence="1"/>
<dbReference type="HAMAP" id="MF_02093">
    <property type="entry name" value="Beta_carotene_diox"/>
    <property type="match status" value="1"/>
</dbReference>
<keyword evidence="3" id="KW-1185">Reference proteome</keyword>
<dbReference type="RefSeq" id="WP_126764815.1">
    <property type="nucleotide sequence ID" value="NZ_PIPJ01000001.1"/>
</dbReference>
<comment type="caution">
    <text evidence="2">The sequence shown here is derived from an EMBL/GenBank/DDBJ whole genome shotgun (WGS) entry which is preliminary data.</text>
</comment>
<reference evidence="3" key="1">
    <citation type="journal article" date="2018" name="Front. Microbiol.">
        <title>Genome-Based Analysis Reveals the Taxonomy and Diversity of the Family Idiomarinaceae.</title>
        <authorList>
            <person name="Liu Y."/>
            <person name="Lai Q."/>
            <person name="Shao Z."/>
        </authorList>
    </citation>
    <scope>NUCLEOTIDE SEQUENCE [LARGE SCALE GENOMIC DNA]</scope>
    <source>
        <strain evidence="3">GBPy7</strain>
    </source>
</reference>
<keyword evidence="1" id="KW-1003">Cell membrane</keyword>
<organism evidence="2 3">
    <name type="scientific">Aliidiomarina iranensis</name>
    <dbReference type="NCBI Taxonomy" id="1434071"/>
    <lineage>
        <taxon>Bacteria</taxon>
        <taxon>Pseudomonadati</taxon>
        <taxon>Pseudomonadota</taxon>
        <taxon>Gammaproteobacteria</taxon>
        <taxon>Alteromonadales</taxon>
        <taxon>Idiomarinaceae</taxon>
        <taxon>Aliidiomarina</taxon>
    </lineage>
</organism>
<keyword evidence="1" id="KW-0479">Metal-binding</keyword>
<keyword evidence="1" id="KW-0472">Membrane</keyword>
<dbReference type="GO" id="GO:0005886">
    <property type="term" value="C:plasma membrane"/>
    <property type="evidence" value="ECO:0007669"/>
    <property type="project" value="UniProtKB-SubCell"/>
</dbReference>
<feature type="transmembrane region" description="Helical" evidence="1">
    <location>
        <begin position="50"/>
        <end position="77"/>
    </location>
</feature>
<name>A0A432W356_9GAMM</name>
<comment type="cofactor">
    <cofactor evidence="1">
        <name>Fe(2+)</name>
        <dbReference type="ChEBI" id="CHEBI:29033"/>
    </cofactor>
</comment>
<keyword evidence="1" id="KW-0408">Iron</keyword>
<keyword evidence="1" id="KW-1133">Transmembrane helix</keyword>
<feature type="binding site" evidence="1">
    <location>
        <position position="192"/>
    </location>
    <ligand>
        <name>Fe cation</name>
        <dbReference type="ChEBI" id="CHEBI:24875"/>
    </ligand>
</feature>
<protein>
    <recommendedName>
        <fullName evidence="1">Probable beta-carotene 15,15'-dioxygenase</fullName>
        <ecNumber evidence="1">1.13.11.63</ecNumber>
    </recommendedName>
</protein>
<dbReference type="GO" id="GO:0005506">
    <property type="term" value="F:iron ion binding"/>
    <property type="evidence" value="ECO:0007669"/>
    <property type="project" value="UniProtKB-UniRule"/>
</dbReference>
<feature type="transmembrane region" description="Helical" evidence="1">
    <location>
        <begin position="159"/>
        <end position="187"/>
    </location>
</feature>
<dbReference type="OrthoDB" id="8779153at2"/>
<evidence type="ECO:0000313" key="2">
    <source>
        <dbReference type="EMBL" id="RUO23672.1"/>
    </source>
</evidence>
<comment type="function">
    <text evidence="1">Catalyzes the cleavage of beta-carotene at its central double bond (15,15') to yield two molecules of all-trans-retinal.</text>
</comment>
<proteinExistence type="inferred from homology"/>
<feature type="binding site" evidence="1">
    <location>
        <position position="78"/>
    </location>
    <ligand>
        <name>Fe cation</name>
        <dbReference type="ChEBI" id="CHEBI:24875"/>
    </ligand>
</feature>
<comment type="subcellular location">
    <subcellularLocation>
        <location evidence="1">Cell membrane</location>
        <topology evidence="1">Multi-pass membrane protein</topology>
    </subcellularLocation>
</comment>
<comment type="similarity">
    <text evidence="1">Belongs to the Brp/Blh beta-carotene diooxygenase family.</text>
</comment>
<feature type="transmembrane region" description="Helical" evidence="1">
    <location>
        <begin position="238"/>
        <end position="256"/>
    </location>
</feature>
<comment type="catalytic activity">
    <reaction evidence="1">
        <text>all-trans-beta-carotene + O2 = 2 all-trans-retinal</text>
        <dbReference type="Rhea" id="RHEA:32887"/>
        <dbReference type="ChEBI" id="CHEBI:15379"/>
        <dbReference type="ChEBI" id="CHEBI:17579"/>
        <dbReference type="ChEBI" id="CHEBI:17898"/>
        <dbReference type="EC" id="1.13.11.63"/>
    </reaction>
</comment>
<feature type="transmembrane region" description="Helical" evidence="1">
    <location>
        <begin position="126"/>
        <end position="147"/>
    </location>
</feature>
<dbReference type="GO" id="GO:0003834">
    <property type="term" value="F:beta-carotene 15,15'-dioxygenase activity"/>
    <property type="evidence" value="ECO:0007669"/>
    <property type="project" value="UniProtKB-EC"/>
</dbReference>
<feature type="binding site" evidence="1">
    <location>
        <position position="188"/>
    </location>
    <ligand>
        <name>Fe cation</name>
        <dbReference type="ChEBI" id="CHEBI:24875"/>
    </ligand>
</feature>
<evidence type="ECO:0000256" key="1">
    <source>
        <dbReference type="HAMAP-Rule" id="MF_02093"/>
    </source>
</evidence>
<accession>A0A432W356</accession>
<keyword evidence="1" id="KW-0223">Dioxygenase</keyword>
<comment type="caution">
    <text evidence="1">Lacks conserved residue(s) required for the propagation of feature annotation.</text>
</comment>
<dbReference type="Pfam" id="PF15461">
    <property type="entry name" value="BCD"/>
    <property type="match status" value="1"/>
</dbReference>
<dbReference type="AlphaFoldDB" id="A0A432W356"/>
<feature type="transmembrane region" description="Helical" evidence="1">
    <location>
        <begin position="207"/>
        <end position="226"/>
    </location>
</feature>
<dbReference type="GO" id="GO:0016121">
    <property type="term" value="P:carotene catabolic process"/>
    <property type="evidence" value="ECO:0007669"/>
    <property type="project" value="UniProtKB-UniRule"/>
</dbReference>
<keyword evidence="1" id="KW-0560">Oxidoreductase</keyword>
<evidence type="ECO:0000313" key="3">
    <source>
        <dbReference type="Proteomes" id="UP000288395"/>
    </source>
</evidence>
<dbReference type="Proteomes" id="UP000288395">
    <property type="component" value="Unassembled WGS sequence"/>
</dbReference>